<sequence>MGVANGLEWMASEDFIKHMQHFIKQVNANKETPTLLLLDNNTYHLSIEVIDMAIIYGITMLYFPPQCAHRMQPLDIAWAVFPFNSHAFTDVDFVAAQFSGENRCDNEDEDQETQ</sequence>
<dbReference type="GO" id="GO:0003676">
    <property type="term" value="F:nucleic acid binding"/>
    <property type="evidence" value="ECO:0007669"/>
    <property type="project" value="InterPro"/>
</dbReference>
<evidence type="ECO:0000313" key="3">
    <source>
        <dbReference type="Proteomes" id="UP000594454"/>
    </source>
</evidence>
<keyword evidence="3" id="KW-1185">Reference proteome</keyword>
<organism evidence="2 3">
    <name type="scientific">Hermetia illucens</name>
    <name type="common">Black soldier fly</name>
    <dbReference type="NCBI Taxonomy" id="343691"/>
    <lineage>
        <taxon>Eukaryota</taxon>
        <taxon>Metazoa</taxon>
        <taxon>Ecdysozoa</taxon>
        <taxon>Arthropoda</taxon>
        <taxon>Hexapoda</taxon>
        <taxon>Insecta</taxon>
        <taxon>Pterygota</taxon>
        <taxon>Neoptera</taxon>
        <taxon>Endopterygota</taxon>
        <taxon>Diptera</taxon>
        <taxon>Brachycera</taxon>
        <taxon>Stratiomyomorpha</taxon>
        <taxon>Stratiomyidae</taxon>
        <taxon>Hermetiinae</taxon>
        <taxon>Hermetia</taxon>
    </lineage>
</organism>
<accession>A0A7R8UWM6</accession>
<protein>
    <recommendedName>
        <fullName evidence="1">DDE-1 domain-containing protein</fullName>
    </recommendedName>
</protein>
<dbReference type="InterPro" id="IPR004875">
    <property type="entry name" value="DDE_SF_endonuclease_dom"/>
</dbReference>
<feature type="domain" description="DDE-1" evidence="1">
    <location>
        <begin position="5"/>
        <end position="76"/>
    </location>
</feature>
<name>A0A7R8UWM6_HERIL</name>
<gene>
    <name evidence="2" type="ORF">HERILL_LOCUS10658</name>
</gene>
<dbReference type="Proteomes" id="UP000594454">
    <property type="component" value="Chromosome 4"/>
</dbReference>
<proteinExistence type="predicted"/>
<dbReference type="EMBL" id="LR899012">
    <property type="protein sequence ID" value="CAD7087989.1"/>
    <property type="molecule type" value="Genomic_DNA"/>
</dbReference>
<evidence type="ECO:0000313" key="2">
    <source>
        <dbReference type="EMBL" id="CAD7087989.1"/>
    </source>
</evidence>
<evidence type="ECO:0000259" key="1">
    <source>
        <dbReference type="Pfam" id="PF03184"/>
    </source>
</evidence>
<dbReference type="AlphaFoldDB" id="A0A7R8UWM6"/>
<reference evidence="2 3" key="1">
    <citation type="submission" date="2020-11" db="EMBL/GenBank/DDBJ databases">
        <authorList>
            <person name="Wallbank WR R."/>
            <person name="Pardo Diaz C."/>
            <person name="Kozak K."/>
            <person name="Martin S."/>
            <person name="Jiggins C."/>
            <person name="Moest M."/>
            <person name="Warren A I."/>
            <person name="Generalovic N T."/>
            <person name="Byers J.R.P. K."/>
            <person name="Montejo-Kovacevich G."/>
            <person name="Yen C E."/>
        </authorList>
    </citation>
    <scope>NUCLEOTIDE SEQUENCE [LARGE SCALE GENOMIC DNA]</scope>
</reference>
<dbReference type="InParanoid" id="A0A7R8UWM6"/>
<dbReference type="Pfam" id="PF03184">
    <property type="entry name" value="DDE_1"/>
    <property type="match status" value="1"/>
</dbReference>